<dbReference type="AlphaFoldDB" id="A0A915IP96"/>
<protein>
    <submittedName>
        <fullName evidence="2">Uncharacterized protein</fullName>
    </submittedName>
</protein>
<dbReference type="Proteomes" id="UP000887565">
    <property type="component" value="Unplaced"/>
</dbReference>
<name>A0A915IP96_ROMCU</name>
<proteinExistence type="predicted"/>
<sequence>MKATAGAIFLEWYNKKVETECQFNVDKELLDYCGSDVQVLQQCCMKFRDIFIEEPDYFSNPKKYFKLLETENPSSFSLDHFHFIGENVNENALIGFSSDHPDLMKGCLLILFRSKHALTGHLCFMQSVGSQQVEEEETMQEEVLQQMEPVLKPNSIGVIPYKDYSKEERQSLISLE</sequence>
<organism evidence="1 2">
    <name type="scientific">Romanomermis culicivorax</name>
    <name type="common">Nematode worm</name>
    <dbReference type="NCBI Taxonomy" id="13658"/>
    <lineage>
        <taxon>Eukaryota</taxon>
        <taxon>Metazoa</taxon>
        <taxon>Ecdysozoa</taxon>
        <taxon>Nematoda</taxon>
        <taxon>Enoplea</taxon>
        <taxon>Dorylaimia</taxon>
        <taxon>Mermithida</taxon>
        <taxon>Mermithoidea</taxon>
        <taxon>Mermithidae</taxon>
        <taxon>Romanomermis</taxon>
    </lineage>
</organism>
<keyword evidence="1" id="KW-1185">Reference proteome</keyword>
<dbReference type="WBParaSite" id="nRc.2.0.1.t15268-RA">
    <property type="protein sequence ID" value="nRc.2.0.1.t15268-RA"/>
    <property type="gene ID" value="nRc.2.0.1.g15268"/>
</dbReference>
<accession>A0A915IP96</accession>
<reference evidence="2" key="1">
    <citation type="submission" date="2022-11" db="UniProtKB">
        <authorList>
            <consortium name="WormBaseParasite"/>
        </authorList>
    </citation>
    <scope>IDENTIFICATION</scope>
</reference>
<evidence type="ECO:0000313" key="1">
    <source>
        <dbReference type="Proteomes" id="UP000887565"/>
    </source>
</evidence>
<evidence type="ECO:0000313" key="2">
    <source>
        <dbReference type="WBParaSite" id="nRc.2.0.1.t15268-RA"/>
    </source>
</evidence>